<organism evidence="3 4">
    <name type="scientific">Pelagivirga sediminicola</name>
    <dbReference type="NCBI Taxonomy" id="2170575"/>
    <lineage>
        <taxon>Bacteria</taxon>
        <taxon>Pseudomonadati</taxon>
        <taxon>Pseudomonadota</taxon>
        <taxon>Alphaproteobacteria</taxon>
        <taxon>Rhodobacterales</taxon>
        <taxon>Paracoccaceae</taxon>
        <taxon>Pelagivirga</taxon>
    </lineage>
</organism>
<dbReference type="InterPro" id="IPR012338">
    <property type="entry name" value="Beta-lactam/transpept-like"/>
</dbReference>
<dbReference type="Pfam" id="PF00144">
    <property type="entry name" value="Beta-lactamase"/>
    <property type="match status" value="1"/>
</dbReference>
<evidence type="ECO:0000259" key="2">
    <source>
        <dbReference type="Pfam" id="PF00144"/>
    </source>
</evidence>
<dbReference type="Gene3D" id="3.40.710.10">
    <property type="entry name" value="DD-peptidase/beta-lactamase superfamily"/>
    <property type="match status" value="1"/>
</dbReference>
<dbReference type="PANTHER" id="PTHR43283">
    <property type="entry name" value="BETA-LACTAMASE-RELATED"/>
    <property type="match status" value="1"/>
</dbReference>
<feature type="domain" description="Beta-lactamase-related" evidence="2">
    <location>
        <begin position="48"/>
        <end position="306"/>
    </location>
</feature>
<name>A0A2T7G9I4_9RHOB</name>
<dbReference type="GO" id="GO:0016787">
    <property type="term" value="F:hydrolase activity"/>
    <property type="evidence" value="ECO:0007669"/>
    <property type="project" value="UniProtKB-KW"/>
</dbReference>
<keyword evidence="1" id="KW-0732">Signal</keyword>
<dbReference type="InterPro" id="IPR001466">
    <property type="entry name" value="Beta-lactam-related"/>
</dbReference>
<dbReference type="SUPFAM" id="SSF56601">
    <property type="entry name" value="beta-lactamase/transpeptidase-like"/>
    <property type="match status" value="1"/>
</dbReference>
<reference evidence="3 4" key="1">
    <citation type="submission" date="2018-04" db="EMBL/GenBank/DDBJ databases">
        <title>Pelagivirga bohaiensis gen. nov., sp. nov., a bacterium isolated from the Bohai Sea.</title>
        <authorList>
            <person name="Ji X."/>
        </authorList>
    </citation>
    <scope>NUCLEOTIDE SEQUENCE [LARGE SCALE GENOMIC DNA]</scope>
    <source>
        <strain evidence="3 4">BH-SD19</strain>
    </source>
</reference>
<dbReference type="PANTHER" id="PTHR43283:SF7">
    <property type="entry name" value="BETA-LACTAMASE-RELATED DOMAIN-CONTAINING PROTEIN"/>
    <property type="match status" value="1"/>
</dbReference>
<sequence length="332" mass="34765">MRCTRRQTITGGLAALAAPATFAGSLSAQSRAIDDVAARAGELGQLHALVIRRGGDVLYENAFAGGGLDAPANVKSVSKTLLALLTGIAIERGALPGTQARVLPALGRPEAGDARDGITVGDLLSMRAGLASTSGADYGAWIASANWIDYVLTRDLVAEPGGRFIYSTGGWHLLGAVLARATGRDLLGLARDWLGAPLGIDIAPWQRDPQGNYMGGNQMALSPRALARVGDMVLNEGRWNGAQVVPASWIATSWEPRARSPWSGDRYGYGWFLTRIAGHDAAYGRGYGGQILAVVPDLDLTIAITSDPTLPARSEGYFGDLQDLMGAIVSAV</sequence>
<keyword evidence="3" id="KW-0378">Hydrolase</keyword>
<feature type="chain" id="PRO_5015562199" evidence="1">
    <location>
        <begin position="24"/>
        <end position="332"/>
    </location>
</feature>
<dbReference type="RefSeq" id="WP_108691054.1">
    <property type="nucleotide sequence ID" value="NZ_QCYH01000002.1"/>
</dbReference>
<dbReference type="InterPro" id="IPR050789">
    <property type="entry name" value="Diverse_Enzym_Activities"/>
</dbReference>
<evidence type="ECO:0000313" key="4">
    <source>
        <dbReference type="Proteomes" id="UP000244446"/>
    </source>
</evidence>
<proteinExistence type="predicted"/>
<dbReference type="Proteomes" id="UP000244446">
    <property type="component" value="Unassembled WGS sequence"/>
</dbReference>
<accession>A0A2T7G9I4</accession>
<gene>
    <name evidence="3" type="ORF">DC366_04760</name>
</gene>
<dbReference type="AlphaFoldDB" id="A0A2T7G9I4"/>
<evidence type="ECO:0000313" key="3">
    <source>
        <dbReference type="EMBL" id="PVA11080.1"/>
    </source>
</evidence>
<comment type="caution">
    <text evidence="3">The sequence shown here is derived from an EMBL/GenBank/DDBJ whole genome shotgun (WGS) entry which is preliminary data.</text>
</comment>
<dbReference type="EMBL" id="QCYH01000002">
    <property type="protein sequence ID" value="PVA11080.1"/>
    <property type="molecule type" value="Genomic_DNA"/>
</dbReference>
<evidence type="ECO:0000256" key="1">
    <source>
        <dbReference type="SAM" id="SignalP"/>
    </source>
</evidence>
<dbReference type="OrthoDB" id="9814204at2"/>
<protein>
    <submittedName>
        <fullName evidence="3">6-aminohexanoate hydrolase</fullName>
    </submittedName>
</protein>
<feature type="signal peptide" evidence="1">
    <location>
        <begin position="1"/>
        <end position="23"/>
    </location>
</feature>
<keyword evidence="4" id="KW-1185">Reference proteome</keyword>